<sequence length="365" mass="40350">MTSSTTVRVGVPLTGGRLVAAARERRYPVLFSANAFARTYPKGHEREGYFKGFRLPDPGQFAGLDAALDSAGFVAAVQYGDYRWTVEDYFDLVQAHPWAWYASMDYCCEPQIAQDRPLRLLRMAATASMFGRCRREARDRGLPEPMPVLQGWTPAEYAMCADWLPVFEWPALVGIGSVCRRHVHGSDGILAILQAVDAVLPAHVRLHLFGVKSTALDLLANHPRVASVDSMAWDVQARAERRTGRDMDFRIGHMEAWADRQQRIAARARPGAGVQAMLFDPAEFGGFSSTDELVLEALALQYADLIMEGNLEYRDAVYQCHYDGVVAIAKLRLYGLTAETLADFDSMVAGFGERVAELAGLPEAA</sequence>
<proteinExistence type="predicted"/>
<dbReference type="InterPro" id="IPR055645">
    <property type="entry name" value="DpdA"/>
</dbReference>
<evidence type="ECO:0000259" key="1">
    <source>
        <dbReference type="Pfam" id="PF23859"/>
    </source>
</evidence>
<protein>
    <recommendedName>
        <fullName evidence="1">DeoxyPurine in DNA protein A domain-containing protein</fullName>
    </recommendedName>
</protein>
<reference evidence="2 3" key="1">
    <citation type="submission" date="2020-04" db="EMBL/GenBank/DDBJ databases">
        <title>Ralstonia insidiosa genome sequencing and assembly.</title>
        <authorList>
            <person name="Martins R.C.R."/>
            <person name="Perdigao-Neto L.V."/>
            <person name="Levin A.S.S."/>
            <person name="Costa S.F."/>
        </authorList>
    </citation>
    <scope>NUCLEOTIDE SEQUENCE [LARGE SCALE GENOMIC DNA]</scope>
    <source>
        <strain evidence="2 3">5047</strain>
    </source>
</reference>
<dbReference type="EMBL" id="JABBZM010000029">
    <property type="protein sequence ID" value="NMV41110.1"/>
    <property type="molecule type" value="Genomic_DNA"/>
</dbReference>
<dbReference type="Proteomes" id="UP000575469">
    <property type="component" value="Unassembled WGS sequence"/>
</dbReference>
<dbReference type="AlphaFoldDB" id="A0A848P5Z0"/>
<dbReference type="Pfam" id="PF23859">
    <property type="entry name" value="DpdA"/>
    <property type="match status" value="1"/>
</dbReference>
<evidence type="ECO:0000313" key="3">
    <source>
        <dbReference type="Proteomes" id="UP000575469"/>
    </source>
</evidence>
<feature type="domain" description="DeoxyPurine in DNA protein A" evidence="1">
    <location>
        <begin position="64"/>
        <end position="240"/>
    </location>
</feature>
<dbReference type="SUPFAM" id="SSF51713">
    <property type="entry name" value="tRNA-guanine transglycosylase"/>
    <property type="match status" value="1"/>
</dbReference>
<dbReference type="RefSeq" id="WP_169341468.1">
    <property type="nucleotide sequence ID" value="NZ_JABBZM010000029.1"/>
</dbReference>
<dbReference type="InterPro" id="IPR036511">
    <property type="entry name" value="TGT-like_sf"/>
</dbReference>
<gene>
    <name evidence="2" type="ORF">HGR00_24655</name>
</gene>
<dbReference type="GO" id="GO:0006400">
    <property type="term" value="P:tRNA modification"/>
    <property type="evidence" value="ECO:0007669"/>
    <property type="project" value="InterPro"/>
</dbReference>
<dbReference type="Gene3D" id="3.20.20.105">
    <property type="entry name" value="Queuine tRNA-ribosyltransferase-like"/>
    <property type="match status" value="1"/>
</dbReference>
<accession>A0A848P5Z0</accession>
<name>A0A848P5Z0_9RALS</name>
<evidence type="ECO:0000313" key="2">
    <source>
        <dbReference type="EMBL" id="NMV41110.1"/>
    </source>
</evidence>
<organism evidence="2 3">
    <name type="scientific">Ralstonia insidiosa</name>
    <dbReference type="NCBI Taxonomy" id="190721"/>
    <lineage>
        <taxon>Bacteria</taxon>
        <taxon>Pseudomonadati</taxon>
        <taxon>Pseudomonadota</taxon>
        <taxon>Betaproteobacteria</taxon>
        <taxon>Burkholderiales</taxon>
        <taxon>Burkholderiaceae</taxon>
        <taxon>Ralstonia</taxon>
    </lineage>
</organism>
<comment type="caution">
    <text evidence="2">The sequence shown here is derived from an EMBL/GenBank/DDBJ whole genome shotgun (WGS) entry which is preliminary data.</text>
</comment>